<reference evidence="4 5" key="1">
    <citation type="journal article" date="2023" name="G3 (Bethesda)">
        <title>A high-quality reference genome for the fission yeast Schizosaccharomyces osmophilus.</title>
        <authorList>
            <person name="Jia G.S."/>
            <person name="Zhang W.C."/>
            <person name="Liang Y."/>
            <person name="Liu X.H."/>
            <person name="Rhind N."/>
            <person name="Pidoux A."/>
            <person name="Brysch-Herzberg M."/>
            <person name="Du L.L."/>
        </authorList>
    </citation>
    <scope>NUCLEOTIDE SEQUENCE [LARGE SCALE GENOMIC DNA]</scope>
    <source>
        <strain evidence="4 5">CBS 15793</strain>
    </source>
</reference>
<gene>
    <name evidence="4" type="primary">dss4</name>
    <name evidence="4" type="ORF">SOMG_01047</name>
</gene>
<keyword evidence="1" id="KW-0813">Transport</keyword>
<dbReference type="Proteomes" id="UP001212411">
    <property type="component" value="Chromosome 1"/>
</dbReference>
<evidence type="ECO:0000256" key="2">
    <source>
        <dbReference type="ARBA" id="ARBA00022658"/>
    </source>
</evidence>
<keyword evidence="2" id="KW-0344">Guanine-nucleotide releasing factor</keyword>
<dbReference type="GO" id="GO:0016020">
    <property type="term" value="C:membrane"/>
    <property type="evidence" value="ECO:0007669"/>
    <property type="project" value="TreeGrafter"/>
</dbReference>
<dbReference type="InterPro" id="IPR011323">
    <property type="entry name" value="Mss4/transl-control_tumour"/>
</dbReference>
<dbReference type="GO" id="GO:0008270">
    <property type="term" value="F:zinc ion binding"/>
    <property type="evidence" value="ECO:0007669"/>
    <property type="project" value="TreeGrafter"/>
</dbReference>
<evidence type="ECO:0000313" key="4">
    <source>
        <dbReference type="EMBL" id="WBW72628.1"/>
    </source>
</evidence>
<dbReference type="KEGG" id="som:SOMG_01047"/>
<dbReference type="Pfam" id="PF04421">
    <property type="entry name" value="Mss4"/>
    <property type="match status" value="1"/>
</dbReference>
<dbReference type="RefSeq" id="XP_056036871.1">
    <property type="nucleotide sequence ID" value="XM_056179840.1"/>
</dbReference>
<dbReference type="Gene3D" id="2.170.150.10">
    <property type="entry name" value="Metal Binding Protein, Guanine Nucleotide Exchange Factor, Chain A"/>
    <property type="match status" value="1"/>
</dbReference>
<dbReference type="GO" id="GO:0005829">
    <property type="term" value="C:cytosol"/>
    <property type="evidence" value="ECO:0007669"/>
    <property type="project" value="TreeGrafter"/>
</dbReference>
<organism evidence="4 5">
    <name type="scientific">Schizosaccharomyces osmophilus</name>
    <dbReference type="NCBI Taxonomy" id="2545709"/>
    <lineage>
        <taxon>Eukaryota</taxon>
        <taxon>Fungi</taxon>
        <taxon>Dikarya</taxon>
        <taxon>Ascomycota</taxon>
        <taxon>Taphrinomycotina</taxon>
        <taxon>Schizosaccharomycetes</taxon>
        <taxon>Schizosaccharomycetales</taxon>
        <taxon>Schizosaccharomycetaceae</taxon>
        <taxon>Schizosaccharomyces</taxon>
    </lineage>
</organism>
<dbReference type="AlphaFoldDB" id="A0AAE9WAY8"/>
<dbReference type="EMBL" id="CP115611">
    <property type="protein sequence ID" value="WBW72628.1"/>
    <property type="molecule type" value="Genomic_DNA"/>
</dbReference>
<dbReference type="PANTHER" id="PTHR13276">
    <property type="entry name" value="GUANINE NUCLEOTIDE EXCHANGE FACTOR MSS4"/>
    <property type="match status" value="1"/>
</dbReference>
<dbReference type="GeneID" id="80874529"/>
<dbReference type="GO" id="GO:0005085">
    <property type="term" value="F:guanyl-nucleotide exchange factor activity"/>
    <property type="evidence" value="ECO:0007669"/>
    <property type="project" value="UniProtKB-KW"/>
</dbReference>
<dbReference type="PANTHER" id="PTHR13276:SF0">
    <property type="entry name" value="GUANINE NUCLEOTIDE EXCHANGE FACTOR MSS4"/>
    <property type="match status" value="1"/>
</dbReference>
<sequence>MSRLHITCPHCPSVVFSNDRPAVVEKRTLRSILGAEEKGPAEVERYYSLKDPFAFDNISVSKPLASNIKLLACGECEKGPLGYFDPAGKEYLLLCSLEK</sequence>
<dbReference type="GO" id="GO:0007264">
    <property type="term" value="P:small GTPase-mediated signal transduction"/>
    <property type="evidence" value="ECO:0007669"/>
    <property type="project" value="InterPro"/>
</dbReference>
<dbReference type="InterPro" id="IPR007515">
    <property type="entry name" value="Mss4"/>
</dbReference>
<keyword evidence="3" id="KW-0653">Protein transport</keyword>
<name>A0AAE9WAY8_9SCHI</name>
<keyword evidence="5" id="KW-1185">Reference proteome</keyword>
<accession>A0AAE9WAY8</accession>
<dbReference type="SUPFAM" id="SSF51316">
    <property type="entry name" value="Mss4-like"/>
    <property type="match status" value="1"/>
</dbReference>
<dbReference type="GO" id="GO:0015031">
    <property type="term" value="P:protein transport"/>
    <property type="evidence" value="ECO:0007669"/>
    <property type="project" value="UniProtKB-KW"/>
</dbReference>
<evidence type="ECO:0000313" key="5">
    <source>
        <dbReference type="Proteomes" id="UP001212411"/>
    </source>
</evidence>
<evidence type="ECO:0000256" key="3">
    <source>
        <dbReference type="ARBA" id="ARBA00022927"/>
    </source>
</evidence>
<protein>
    <submittedName>
        <fullName evidence="4">Guanyl-nucleotide exchange factor, meiosis specific</fullName>
    </submittedName>
</protein>
<dbReference type="GO" id="GO:0006892">
    <property type="term" value="P:post-Golgi vesicle-mediated transport"/>
    <property type="evidence" value="ECO:0007669"/>
    <property type="project" value="TreeGrafter"/>
</dbReference>
<dbReference type="PROSITE" id="PS51796">
    <property type="entry name" value="MSS4"/>
    <property type="match status" value="1"/>
</dbReference>
<evidence type="ECO:0000256" key="1">
    <source>
        <dbReference type="ARBA" id="ARBA00022448"/>
    </source>
</evidence>
<dbReference type="InterPro" id="IPR011057">
    <property type="entry name" value="Mss4-like_sf"/>
</dbReference>
<proteinExistence type="predicted"/>